<dbReference type="PANTHER" id="PTHR37984:SF13">
    <property type="entry name" value="RIBONUCLEASE H"/>
    <property type="match status" value="1"/>
</dbReference>
<feature type="domain" description="Reverse transcriptase" evidence="2">
    <location>
        <begin position="23"/>
        <end position="190"/>
    </location>
</feature>
<dbReference type="PANTHER" id="PTHR37984">
    <property type="entry name" value="PROTEIN CBG26694"/>
    <property type="match status" value="1"/>
</dbReference>
<evidence type="ECO:0000256" key="1">
    <source>
        <dbReference type="SAM" id="MobiDB-lite"/>
    </source>
</evidence>
<keyword evidence="4" id="KW-0695">RNA-directed DNA polymerase</keyword>
<gene>
    <name evidence="4" type="primary">rtp</name>
</gene>
<name>B1PN78_ECTOB</name>
<dbReference type="Pfam" id="PF17919">
    <property type="entry name" value="RT_RNaseH_2"/>
    <property type="match status" value="1"/>
</dbReference>
<sequence length="646" mass="71419">MLSGRVSSDIVEVLYGANLCALSKKDGGIRPIAVGTTYRRLAAKVGCRKKVALLSSLFQPIQLGFGSRGGCEAAVHSVRTFLHQNCGEVLLKVDVKNAFNSVDRGALLAQVKDKIPDLYNFLWQCYGEPTKLTYQNNHMLSSVGCQQGDPFGPATFALAIHPIIQRLQSKLNVWYLDDGTLGHARSKILQGLPVVGLSLHGESCEFFGVAVHWVFGYVLAESGLHYSPEFIGGIVDGSVSTAVAEFRSFLGFIIYSGLFFRNACGVLKPLSELLKKGNNWYWGACHENAFTALKNFLALDLVLAHFNYNASLILTVDVSRSGLSAIFFQIESTGFARPVFFASRILSVADNGYSPFQVVANAIIFCVRGYYHFDYIVGLFHLSYVQILNCFSWFLVFIEVFSPTIQCNNCLRFGHIKNQCRSQPRRFRCTQPHCGDNCVVQESEASCLYCSEHHFSTSRSCPEQERQRAIKMKMSRDGISYQEACSQTAKVNRRLNQVAGSVPVTQTQASLLPPSNATQPPPSSSSQPFQSYRKTVSHSPRPKALLGKSYDRIAHQNIIAQGPSTIPNGYPLERAQSQSPHPTPDSHQLLTQLLTIIINMITHDPNSLPSNVAHMIFQLPSLINHHGSMPNNPMEQQEPPSEASCT</sequence>
<dbReference type="InterPro" id="IPR043128">
    <property type="entry name" value="Rev_trsase/Diguanyl_cyclase"/>
</dbReference>
<dbReference type="InterPro" id="IPR000477">
    <property type="entry name" value="RT_dom"/>
</dbReference>
<feature type="non-terminal residue" evidence="4">
    <location>
        <position position="646"/>
    </location>
</feature>
<reference evidence="4" key="1">
    <citation type="submission" date="2008-02" db="EMBL/GenBank/DDBJ databases">
        <title>Gene expression in anti-virus response of Ectropis obliqua.</title>
        <authorList>
            <person name="Lin C."/>
            <person name="Lu J."/>
            <person name="Liang Y."/>
        </authorList>
    </citation>
    <scope>NUCLEOTIDE SEQUENCE</scope>
</reference>
<feature type="region of interest" description="Disordered" evidence="1">
    <location>
        <begin position="627"/>
        <end position="646"/>
    </location>
</feature>
<evidence type="ECO:0000313" key="4">
    <source>
        <dbReference type="EMBL" id="ACA50099.1"/>
    </source>
</evidence>
<dbReference type="InterPro" id="IPR043502">
    <property type="entry name" value="DNA/RNA_pol_sf"/>
</dbReference>
<proteinExistence type="evidence at transcript level"/>
<keyword evidence="4" id="KW-0548">Nucleotidyltransferase</keyword>
<evidence type="ECO:0000259" key="3">
    <source>
        <dbReference type="Pfam" id="PF17919"/>
    </source>
</evidence>
<accession>B1PN78</accession>
<protein>
    <submittedName>
        <fullName evidence="4">Reverse transcriptase-like protein</fullName>
    </submittedName>
</protein>
<feature type="domain" description="Reverse transcriptase/retrotransposon-derived protein RNase H-like" evidence="3">
    <location>
        <begin position="282"/>
        <end position="373"/>
    </location>
</feature>
<dbReference type="Pfam" id="PF00078">
    <property type="entry name" value="RVT_1"/>
    <property type="match status" value="1"/>
</dbReference>
<dbReference type="EMBL" id="EU482036">
    <property type="protein sequence ID" value="ACA50099.1"/>
    <property type="molecule type" value="mRNA"/>
</dbReference>
<feature type="region of interest" description="Disordered" evidence="1">
    <location>
        <begin position="510"/>
        <end position="543"/>
    </location>
</feature>
<dbReference type="InterPro" id="IPR050951">
    <property type="entry name" value="Retrovirus_Pol_polyprotein"/>
</dbReference>
<dbReference type="AlphaFoldDB" id="B1PN78"/>
<feature type="compositionally biased region" description="Low complexity" evidence="1">
    <location>
        <begin position="513"/>
        <end position="531"/>
    </location>
</feature>
<dbReference type="Gene3D" id="3.30.70.270">
    <property type="match status" value="1"/>
</dbReference>
<feature type="region of interest" description="Disordered" evidence="1">
    <location>
        <begin position="561"/>
        <end position="586"/>
    </location>
</feature>
<dbReference type="InterPro" id="IPR041577">
    <property type="entry name" value="RT_RNaseH_2"/>
</dbReference>
<organism evidence="4">
    <name type="scientific">Ectropis obliqua</name>
    <name type="common">Tea geometrid moth</name>
    <dbReference type="NCBI Taxonomy" id="248899"/>
    <lineage>
        <taxon>Eukaryota</taxon>
        <taxon>Metazoa</taxon>
        <taxon>Ecdysozoa</taxon>
        <taxon>Arthropoda</taxon>
        <taxon>Hexapoda</taxon>
        <taxon>Insecta</taxon>
        <taxon>Pterygota</taxon>
        <taxon>Neoptera</taxon>
        <taxon>Endopterygota</taxon>
        <taxon>Lepidoptera</taxon>
        <taxon>Glossata</taxon>
        <taxon>Ditrysia</taxon>
        <taxon>Geometroidea</taxon>
        <taxon>Geometridae</taxon>
        <taxon>Ennominae</taxon>
        <taxon>Ectropis</taxon>
    </lineage>
</organism>
<dbReference type="SUPFAM" id="SSF56672">
    <property type="entry name" value="DNA/RNA polymerases"/>
    <property type="match status" value="1"/>
</dbReference>
<keyword evidence="4" id="KW-0808">Transferase</keyword>
<evidence type="ECO:0000259" key="2">
    <source>
        <dbReference type="Pfam" id="PF00078"/>
    </source>
</evidence>
<feature type="compositionally biased region" description="Polar residues" evidence="1">
    <location>
        <begin position="629"/>
        <end position="646"/>
    </location>
</feature>
<dbReference type="GO" id="GO:0003964">
    <property type="term" value="F:RNA-directed DNA polymerase activity"/>
    <property type="evidence" value="ECO:0007669"/>
    <property type="project" value="UniProtKB-KW"/>
</dbReference>